<sequence>MVGKIYTMMEAHFEAKTTQVEPPKVDIFQKHEYARESAQEYDEETKLLKFQIYDNFDNASKVKDELWDLLRKEKVLEEWDVHGLFLMTSMGEVFDALDDERLLKVFKMPTLEEFLDRLFPSTAGVSSTWTAIKQNLSSHNRSD</sequence>
<proteinExistence type="predicted"/>
<accession>A0A1L7TZ75</accession>
<name>A0A1L7TZ75_FUSMA</name>
<evidence type="ECO:0000313" key="2">
    <source>
        <dbReference type="Proteomes" id="UP000184255"/>
    </source>
</evidence>
<dbReference type="Proteomes" id="UP000184255">
    <property type="component" value="Unassembled WGS sequence"/>
</dbReference>
<organism evidence="1 2">
    <name type="scientific">Fusarium mangiferae</name>
    <name type="common">Mango malformation disease fungus</name>
    <dbReference type="NCBI Taxonomy" id="192010"/>
    <lineage>
        <taxon>Eukaryota</taxon>
        <taxon>Fungi</taxon>
        <taxon>Dikarya</taxon>
        <taxon>Ascomycota</taxon>
        <taxon>Pezizomycotina</taxon>
        <taxon>Sordariomycetes</taxon>
        <taxon>Hypocreomycetidae</taxon>
        <taxon>Hypocreales</taxon>
        <taxon>Nectriaceae</taxon>
        <taxon>Fusarium</taxon>
        <taxon>Fusarium fujikuroi species complex</taxon>
    </lineage>
</organism>
<protein>
    <submittedName>
        <fullName evidence="1">Uncharacterized protein</fullName>
    </submittedName>
</protein>
<dbReference type="AlphaFoldDB" id="A0A1L7TZ75"/>
<keyword evidence="2" id="KW-1185">Reference proteome</keyword>
<reference evidence="2" key="1">
    <citation type="journal article" date="2016" name="Genome Biol. Evol.">
        <title>Comparative 'omics' of the Fusarium fujikuroi species complex highlights differences in genetic potential and metabolite synthesis.</title>
        <authorList>
            <person name="Niehaus E.-M."/>
            <person name="Muensterkoetter M."/>
            <person name="Proctor R.H."/>
            <person name="Brown D.W."/>
            <person name="Sharon A."/>
            <person name="Idan Y."/>
            <person name="Oren-Young L."/>
            <person name="Sieber C.M."/>
            <person name="Novak O."/>
            <person name="Pencik A."/>
            <person name="Tarkowska D."/>
            <person name="Hromadova K."/>
            <person name="Freeman S."/>
            <person name="Maymon M."/>
            <person name="Elazar M."/>
            <person name="Youssef S.A."/>
            <person name="El-Shabrawy E.S.M."/>
            <person name="Shalaby A.B.A."/>
            <person name="Houterman P."/>
            <person name="Brock N.L."/>
            <person name="Burkhardt I."/>
            <person name="Tsavkelova E.A."/>
            <person name="Dickschat J.S."/>
            <person name="Galuszka P."/>
            <person name="Gueldener U."/>
            <person name="Tudzynski B."/>
        </authorList>
    </citation>
    <scope>NUCLEOTIDE SEQUENCE [LARGE SCALE GENOMIC DNA]</scope>
    <source>
        <strain evidence="2">MRC7560</strain>
    </source>
</reference>
<dbReference type="VEuPathDB" id="FungiDB:FMAN_15005"/>
<evidence type="ECO:0000313" key="1">
    <source>
        <dbReference type="EMBL" id="CVL03774.1"/>
    </source>
</evidence>
<dbReference type="EMBL" id="FCQH01000014">
    <property type="protein sequence ID" value="CVL03774.1"/>
    <property type="molecule type" value="Genomic_DNA"/>
</dbReference>
<dbReference type="RefSeq" id="XP_041688328.1">
    <property type="nucleotide sequence ID" value="XM_041822671.1"/>
</dbReference>
<dbReference type="GeneID" id="65094248"/>
<comment type="caution">
    <text evidence="1">The sequence shown here is derived from an EMBL/GenBank/DDBJ whole genome shotgun (WGS) entry which is preliminary data.</text>
</comment>
<gene>
    <name evidence="1" type="ORF">FMAN_15005</name>
</gene>